<evidence type="ECO:0000256" key="4">
    <source>
        <dbReference type="ARBA" id="ARBA00022475"/>
    </source>
</evidence>
<feature type="transmembrane region" description="Helical" evidence="8">
    <location>
        <begin position="141"/>
        <end position="167"/>
    </location>
</feature>
<name>A0A5C6WVI2_9DELT</name>
<dbReference type="AlphaFoldDB" id="A0A5C6WVI2"/>
<keyword evidence="7 8" id="KW-0472">Membrane</keyword>
<accession>A0A5C6WVI2</accession>
<evidence type="ECO:0000313" key="9">
    <source>
        <dbReference type="EMBL" id="TXD32607.1"/>
    </source>
</evidence>
<feature type="transmembrane region" description="Helical" evidence="8">
    <location>
        <begin position="101"/>
        <end position="120"/>
    </location>
</feature>
<evidence type="ECO:0000256" key="1">
    <source>
        <dbReference type="ARBA" id="ARBA00004651"/>
    </source>
</evidence>
<keyword evidence="4 8" id="KW-1003">Cell membrane</keyword>
<dbReference type="RefSeq" id="WP_146976193.1">
    <property type="nucleotide sequence ID" value="NZ_VOSL01000122.1"/>
</dbReference>
<feature type="transmembrane region" description="Helical" evidence="8">
    <location>
        <begin position="179"/>
        <end position="197"/>
    </location>
</feature>
<comment type="similarity">
    <text evidence="2 8">Belongs to the 4-toluene sulfonate uptake permease (TSUP) (TC 2.A.102) family.</text>
</comment>
<dbReference type="EMBL" id="VOSL01000122">
    <property type="protein sequence ID" value="TXD32607.1"/>
    <property type="molecule type" value="Genomic_DNA"/>
</dbReference>
<feature type="transmembrane region" description="Helical" evidence="8">
    <location>
        <begin position="234"/>
        <end position="252"/>
    </location>
</feature>
<dbReference type="Pfam" id="PF01925">
    <property type="entry name" value="TauE"/>
    <property type="match status" value="1"/>
</dbReference>
<evidence type="ECO:0000256" key="2">
    <source>
        <dbReference type="ARBA" id="ARBA00009142"/>
    </source>
</evidence>
<evidence type="ECO:0000256" key="5">
    <source>
        <dbReference type="ARBA" id="ARBA00022692"/>
    </source>
</evidence>
<keyword evidence="5 8" id="KW-0812">Transmembrane</keyword>
<comment type="subcellular location">
    <subcellularLocation>
        <location evidence="1 8">Cell membrane</location>
        <topology evidence="1 8">Multi-pass membrane protein</topology>
    </subcellularLocation>
</comment>
<keyword evidence="6 8" id="KW-1133">Transmembrane helix</keyword>
<proteinExistence type="inferred from homology"/>
<sequence>MELSLELWPLVVLAGLAAGLINTLAGSGSLVVLPMLMLLGLDAGEANGTNRVGVMVQTLVGIVTLARAGKVEIRGNRWILAATSIGALAGAALAVRVPPEALELVIGWVMLAMLLVLLARPQSWMRQGGETSPGGFTPARALLLVAVGAWGGFLQAGVGVLLLMAMVMVLGKDVSRANALKLVAVSMFTLASLPIFIAKGQVNWGVGLVVALGQGAGGWLGARMMVRWPHAGRWVRWVLIAVVSVSAFEILIGSARAWRWISAWL</sequence>
<evidence type="ECO:0000256" key="8">
    <source>
        <dbReference type="RuleBase" id="RU363041"/>
    </source>
</evidence>
<keyword evidence="3" id="KW-0813">Transport</keyword>
<organism evidence="9 10">
    <name type="scientific">Lujinxingia vulgaris</name>
    <dbReference type="NCBI Taxonomy" id="2600176"/>
    <lineage>
        <taxon>Bacteria</taxon>
        <taxon>Deltaproteobacteria</taxon>
        <taxon>Bradymonadales</taxon>
        <taxon>Lujinxingiaceae</taxon>
        <taxon>Lujinxingia</taxon>
    </lineage>
</organism>
<dbReference type="Proteomes" id="UP000321046">
    <property type="component" value="Unassembled WGS sequence"/>
</dbReference>
<evidence type="ECO:0000313" key="10">
    <source>
        <dbReference type="Proteomes" id="UP000321046"/>
    </source>
</evidence>
<feature type="transmembrane region" description="Helical" evidence="8">
    <location>
        <begin position="78"/>
        <end position="95"/>
    </location>
</feature>
<comment type="caution">
    <text evidence="9">The sequence shown here is derived from an EMBL/GenBank/DDBJ whole genome shotgun (WGS) entry which is preliminary data.</text>
</comment>
<dbReference type="GO" id="GO:0005886">
    <property type="term" value="C:plasma membrane"/>
    <property type="evidence" value="ECO:0007669"/>
    <property type="project" value="UniProtKB-SubCell"/>
</dbReference>
<evidence type="ECO:0000256" key="6">
    <source>
        <dbReference type="ARBA" id="ARBA00022989"/>
    </source>
</evidence>
<dbReference type="OrthoDB" id="554695at2"/>
<feature type="transmembrane region" description="Helical" evidence="8">
    <location>
        <begin position="204"/>
        <end position="222"/>
    </location>
</feature>
<gene>
    <name evidence="9" type="ORF">FRC96_16990</name>
</gene>
<protein>
    <recommendedName>
        <fullName evidence="8">Probable membrane transporter protein</fullName>
    </recommendedName>
</protein>
<dbReference type="PANTHER" id="PTHR30269">
    <property type="entry name" value="TRANSMEMBRANE PROTEIN YFCA"/>
    <property type="match status" value="1"/>
</dbReference>
<reference evidence="9 10" key="1">
    <citation type="submission" date="2019-08" db="EMBL/GenBank/DDBJ databases">
        <title>Bradymonadales sp. TMQ2.</title>
        <authorList>
            <person name="Liang Q."/>
        </authorList>
    </citation>
    <scope>NUCLEOTIDE SEQUENCE [LARGE SCALE GENOMIC DNA]</scope>
    <source>
        <strain evidence="9 10">TMQ2</strain>
    </source>
</reference>
<dbReference type="InterPro" id="IPR002781">
    <property type="entry name" value="TM_pro_TauE-like"/>
</dbReference>
<dbReference type="PANTHER" id="PTHR30269:SF0">
    <property type="entry name" value="MEMBRANE TRANSPORTER PROTEIN YFCA-RELATED"/>
    <property type="match status" value="1"/>
</dbReference>
<feature type="transmembrane region" description="Helical" evidence="8">
    <location>
        <begin position="7"/>
        <end position="36"/>
    </location>
</feature>
<dbReference type="InterPro" id="IPR052017">
    <property type="entry name" value="TSUP"/>
</dbReference>
<evidence type="ECO:0000256" key="7">
    <source>
        <dbReference type="ARBA" id="ARBA00023136"/>
    </source>
</evidence>
<evidence type="ECO:0000256" key="3">
    <source>
        <dbReference type="ARBA" id="ARBA00022448"/>
    </source>
</evidence>